<dbReference type="Proteomes" id="UP000729402">
    <property type="component" value="Unassembled WGS sequence"/>
</dbReference>
<organism evidence="2 3">
    <name type="scientific">Zizania palustris</name>
    <name type="common">Northern wild rice</name>
    <dbReference type="NCBI Taxonomy" id="103762"/>
    <lineage>
        <taxon>Eukaryota</taxon>
        <taxon>Viridiplantae</taxon>
        <taxon>Streptophyta</taxon>
        <taxon>Embryophyta</taxon>
        <taxon>Tracheophyta</taxon>
        <taxon>Spermatophyta</taxon>
        <taxon>Magnoliopsida</taxon>
        <taxon>Liliopsida</taxon>
        <taxon>Poales</taxon>
        <taxon>Poaceae</taxon>
        <taxon>BOP clade</taxon>
        <taxon>Oryzoideae</taxon>
        <taxon>Oryzeae</taxon>
        <taxon>Zizaniinae</taxon>
        <taxon>Zizania</taxon>
    </lineage>
</organism>
<sequence length="103" mass="11252">MMMTSLLHWTFKIGKIGNPSLHHLDFQGQTPAACDPSYGDSLQPHSGTPAQPPGLPSPRLPSSLFSPAIILARRSSSPSPPFHKHLRALPLPPSRRFRASVHM</sequence>
<dbReference type="AlphaFoldDB" id="A0A8J5RJX3"/>
<comment type="caution">
    <text evidence="2">The sequence shown here is derived from an EMBL/GenBank/DDBJ whole genome shotgun (WGS) entry which is preliminary data.</text>
</comment>
<protein>
    <submittedName>
        <fullName evidence="2">Uncharacterized protein</fullName>
    </submittedName>
</protein>
<feature type="region of interest" description="Disordered" evidence="1">
    <location>
        <begin position="27"/>
        <end position="62"/>
    </location>
</feature>
<name>A0A8J5RJX3_ZIZPA</name>
<feature type="compositionally biased region" description="Pro residues" evidence="1">
    <location>
        <begin position="50"/>
        <end position="59"/>
    </location>
</feature>
<dbReference type="EMBL" id="JAAALK010000289">
    <property type="protein sequence ID" value="KAG8050623.1"/>
    <property type="molecule type" value="Genomic_DNA"/>
</dbReference>
<accession>A0A8J5RJX3</accession>
<proteinExistence type="predicted"/>
<evidence type="ECO:0000313" key="2">
    <source>
        <dbReference type="EMBL" id="KAG8050623.1"/>
    </source>
</evidence>
<evidence type="ECO:0000313" key="3">
    <source>
        <dbReference type="Proteomes" id="UP000729402"/>
    </source>
</evidence>
<gene>
    <name evidence="2" type="ORF">GUJ93_ZPchr0009g452</name>
</gene>
<reference evidence="2" key="2">
    <citation type="submission" date="2021-02" db="EMBL/GenBank/DDBJ databases">
        <authorList>
            <person name="Kimball J.A."/>
            <person name="Haas M.W."/>
            <person name="Macchietto M."/>
            <person name="Kono T."/>
            <person name="Duquette J."/>
            <person name="Shao M."/>
        </authorList>
    </citation>
    <scope>NUCLEOTIDE SEQUENCE</scope>
    <source>
        <tissue evidence="2">Fresh leaf tissue</tissue>
    </source>
</reference>
<evidence type="ECO:0000256" key="1">
    <source>
        <dbReference type="SAM" id="MobiDB-lite"/>
    </source>
</evidence>
<reference evidence="2" key="1">
    <citation type="journal article" date="2021" name="bioRxiv">
        <title>Whole Genome Assembly and Annotation of Northern Wild Rice, Zizania palustris L., Supports a Whole Genome Duplication in the Zizania Genus.</title>
        <authorList>
            <person name="Haas M."/>
            <person name="Kono T."/>
            <person name="Macchietto M."/>
            <person name="Millas R."/>
            <person name="McGilp L."/>
            <person name="Shao M."/>
            <person name="Duquette J."/>
            <person name="Hirsch C.N."/>
            <person name="Kimball J."/>
        </authorList>
    </citation>
    <scope>NUCLEOTIDE SEQUENCE</scope>
    <source>
        <tissue evidence="2">Fresh leaf tissue</tissue>
    </source>
</reference>
<keyword evidence="3" id="KW-1185">Reference proteome</keyword>